<keyword evidence="2" id="KW-0732">Signal</keyword>
<dbReference type="EMBL" id="JBFXLQ010000073">
    <property type="protein sequence ID" value="KAL2861180.1"/>
    <property type="molecule type" value="Genomic_DNA"/>
</dbReference>
<evidence type="ECO:0000313" key="3">
    <source>
        <dbReference type="EMBL" id="KAL2861180.1"/>
    </source>
</evidence>
<comment type="caution">
    <text evidence="3">The sequence shown here is derived from an EMBL/GenBank/DDBJ whole genome shotgun (WGS) entry which is preliminary data.</text>
</comment>
<sequence length="267" mass="28024">MPRSFTNLLLIACHALPGTAWLIEQHATLTILPMVGEDRTLPIPVISPAPLPSTVTPTSTITSYGRDGVTPVAGFGYAALNVTTEYLILPNRTDLPLSTLVAAGENPSPSTSVPDPTITTKYYLPLTVSNLASCTLTEYTYTEGVQVGLPSTLQAQATDESLATLVTTYTSTISTNLGGQAVTTAVCDIYLRGDAVPLRRRHPRRETCSAGGNVEATGSGGCSGVYPPTSTGDAEPEPTETGGATSWRAQSCFAYISLLVFILGYGF</sequence>
<feature type="chain" id="PRO_5046028208" evidence="2">
    <location>
        <begin position="21"/>
        <end position="267"/>
    </location>
</feature>
<gene>
    <name evidence="3" type="ORF">BJX67DRAFT_375509</name>
</gene>
<organism evidence="3 4">
    <name type="scientific">Aspergillus lucknowensis</name>
    <dbReference type="NCBI Taxonomy" id="176173"/>
    <lineage>
        <taxon>Eukaryota</taxon>
        <taxon>Fungi</taxon>
        <taxon>Dikarya</taxon>
        <taxon>Ascomycota</taxon>
        <taxon>Pezizomycotina</taxon>
        <taxon>Eurotiomycetes</taxon>
        <taxon>Eurotiomycetidae</taxon>
        <taxon>Eurotiales</taxon>
        <taxon>Aspergillaceae</taxon>
        <taxon>Aspergillus</taxon>
        <taxon>Aspergillus subgen. Nidulantes</taxon>
    </lineage>
</organism>
<proteinExistence type="predicted"/>
<dbReference type="GeneID" id="98146777"/>
<evidence type="ECO:0000256" key="2">
    <source>
        <dbReference type="SAM" id="SignalP"/>
    </source>
</evidence>
<feature type="signal peptide" evidence="2">
    <location>
        <begin position="1"/>
        <end position="20"/>
    </location>
</feature>
<keyword evidence="4" id="KW-1185">Reference proteome</keyword>
<reference evidence="3 4" key="1">
    <citation type="submission" date="2024-07" db="EMBL/GenBank/DDBJ databases">
        <title>Section-level genome sequencing and comparative genomics of Aspergillus sections Usti and Cavernicolus.</title>
        <authorList>
            <consortium name="Lawrence Berkeley National Laboratory"/>
            <person name="Nybo J.L."/>
            <person name="Vesth T.C."/>
            <person name="Theobald S."/>
            <person name="Frisvad J.C."/>
            <person name="Larsen T.O."/>
            <person name="Kjaerboelling I."/>
            <person name="Rothschild-Mancinelli K."/>
            <person name="Lyhne E.K."/>
            <person name="Kogle M.E."/>
            <person name="Barry K."/>
            <person name="Clum A."/>
            <person name="Na H."/>
            <person name="Ledsgaard L."/>
            <person name="Lin J."/>
            <person name="Lipzen A."/>
            <person name="Kuo A."/>
            <person name="Riley R."/>
            <person name="Mondo S."/>
            <person name="Labutti K."/>
            <person name="Haridas S."/>
            <person name="Pangalinan J."/>
            <person name="Salamov A.A."/>
            <person name="Simmons B.A."/>
            <person name="Magnuson J.K."/>
            <person name="Chen J."/>
            <person name="Drula E."/>
            <person name="Henrissat B."/>
            <person name="Wiebenga A."/>
            <person name="Lubbers R.J."/>
            <person name="Gomes A.C."/>
            <person name="Macurrencykelacurrency M.R."/>
            <person name="Stajich J."/>
            <person name="Grigoriev I.V."/>
            <person name="Mortensen U.H."/>
            <person name="De Vries R.P."/>
            <person name="Baker S.E."/>
            <person name="Andersen M.R."/>
        </authorList>
    </citation>
    <scope>NUCLEOTIDE SEQUENCE [LARGE SCALE GENOMIC DNA]</scope>
    <source>
        <strain evidence="3 4">CBS 449.75</strain>
    </source>
</reference>
<evidence type="ECO:0000256" key="1">
    <source>
        <dbReference type="SAM" id="MobiDB-lite"/>
    </source>
</evidence>
<dbReference type="Proteomes" id="UP001610432">
    <property type="component" value="Unassembled WGS sequence"/>
</dbReference>
<dbReference type="RefSeq" id="XP_070881074.1">
    <property type="nucleotide sequence ID" value="XM_071031705.1"/>
</dbReference>
<name>A0ABR4L9N7_9EURO</name>
<protein>
    <submittedName>
        <fullName evidence="3">Uncharacterized protein</fullName>
    </submittedName>
</protein>
<evidence type="ECO:0000313" key="4">
    <source>
        <dbReference type="Proteomes" id="UP001610432"/>
    </source>
</evidence>
<feature type="region of interest" description="Disordered" evidence="1">
    <location>
        <begin position="219"/>
        <end position="243"/>
    </location>
</feature>
<accession>A0ABR4L9N7</accession>